<reference evidence="2" key="1">
    <citation type="submission" date="2021-01" db="EMBL/GenBank/DDBJ databases">
        <authorList>
            <person name="Corre E."/>
            <person name="Pelletier E."/>
            <person name="Niang G."/>
            <person name="Scheremetjew M."/>
            <person name="Finn R."/>
            <person name="Kale V."/>
            <person name="Holt S."/>
            <person name="Cochrane G."/>
            <person name="Meng A."/>
            <person name="Brown T."/>
            <person name="Cohen L."/>
        </authorList>
    </citation>
    <scope>NUCLEOTIDE SEQUENCE</scope>
</reference>
<evidence type="ECO:0008006" key="3">
    <source>
        <dbReference type="Google" id="ProtNLM"/>
    </source>
</evidence>
<protein>
    <recommendedName>
        <fullName evidence="3">Hemerythrin-like domain-containing protein</fullName>
    </recommendedName>
</protein>
<proteinExistence type="predicted"/>
<organism evidence="2">
    <name type="scientific">Noctiluca scintillans</name>
    <name type="common">Sea sparkle</name>
    <name type="synonym">Red tide dinoflagellate</name>
    <dbReference type="NCBI Taxonomy" id="2966"/>
    <lineage>
        <taxon>Eukaryota</taxon>
        <taxon>Sar</taxon>
        <taxon>Alveolata</taxon>
        <taxon>Dinophyceae</taxon>
        <taxon>Noctilucales</taxon>
        <taxon>Noctilucaceae</taxon>
        <taxon>Noctiluca</taxon>
    </lineage>
</organism>
<dbReference type="AlphaFoldDB" id="A0A7S1FCQ0"/>
<feature type="chain" id="PRO_5031287256" description="Hemerythrin-like domain-containing protein" evidence="1">
    <location>
        <begin position="20"/>
        <end position="109"/>
    </location>
</feature>
<accession>A0A7S1FCQ0</accession>
<dbReference type="EMBL" id="HBFQ01044964">
    <property type="protein sequence ID" value="CAD8857539.1"/>
    <property type="molecule type" value="Transcribed_RNA"/>
</dbReference>
<sequence>MAFRTISILIGGWLIMVQGQRSTHDGLDEHVLGDHAMMTKQLAQTAELDLRLQEITDQARSAKAHPKTLAILAKMQELTKQHLKVFESPVFSQIGFGQEARASGMKATE</sequence>
<evidence type="ECO:0000256" key="1">
    <source>
        <dbReference type="SAM" id="SignalP"/>
    </source>
</evidence>
<gene>
    <name evidence="2" type="ORF">NSCI0253_LOCUS31891</name>
</gene>
<name>A0A7S1FCQ0_NOCSC</name>
<keyword evidence="1" id="KW-0732">Signal</keyword>
<evidence type="ECO:0000313" key="2">
    <source>
        <dbReference type="EMBL" id="CAD8857539.1"/>
    </source>
</evidence>
<feature type="signal peptide" evidence="1">
    <location>
        <begin position="1"/>
        <end position="19"/>
    </location>
</feature>